<name>A0A068NQ63_FIMGI</name>
<feature type="compositionally biased region" description="Polar residues" evidence="1">
    <location>
        <begin position="441"/>
        <end position="451"/>
    </location>
</feature>
<dbReference type="SUPFAM" id="SSF48208">
    <property type="entry name" value="Six-hairpin glycosidases"/>
    <property type="match status" value="1"/>
</dbReference>
<accession>A0A068NQ63</accession>
<dbReference type="eggNOG" id="COG3533">
    <property type="taxonomic scope" value="Bacteria"/>
</dbReference>
<evidence type="ECO:0000256" key="1">
    <source>
        <dbReference type="SAM" id="MobiDB-lite"/>
    </source>
</evidence>
<dbReference type="STRING" id="661478.OP10G_0386"/>
<evidence type="ECO:0000313" key="5">
    <source>
        <dbReference type="Proteomes" id="UP000027982"/>
    </source>
</evidence>
<feature type="domain" description="Non-reducing end beta-L-arabinofuranosidase-like GH127 middle" evidence="3">
    <location>
        <begin position="450"/>
        <end position="508"/>
    </location>
</feature>
<dbReference type="PANTHER" id="PTHR43465">
    <property type="entry name" value="DUF1680 DOMAIN PROTEIN (AFU_ORTHOLOGUE AFUA_1G08910)"/>
    <property type="match status" value="1"/>
</dbReference>
<dbReference type="HOGENOM" id="CLU_430073_0_0_0"/>
<evidence type="ECO:0008006" key="6">
    <source>
        <dbReference type="Google" id="ProtNLM"/>
    </source>
</evidence>
<dbReference type="InterPro" id="IPR012878">
    <property type="entry name" value="Beta-AFase-like_GH127_cat"/>
</dbReference>
<protein>
    <recommendedName>
        <fullName evidence="6">Glycoside hydrolase family 127 protein</fullName>
    </recommendedName>
</protein>
<dbReference type="PANTHER" id="PTHR43465:SF2">
    <property type="entry name" value="DUF1680 DOMAIN PROTEIN (AFU_ORTHOLOGUE AFUA_1G08910)"/>
    <property type="match status" value="1"/>
</dbReference>
<dbReference type="Proteomes" id="UP000027982">
    <property type="component" value="Chromosome"/>
</dbReference>
<evidence type="ECO:0000259" key="2">
    <source>
        <dbReference type="Pfam" id="PF07944"/>
    </source>
</evidence>
<dbReference type="InterPro" id="IPR049174">
    <property type="entry name" value="Beta-AFase-like"/>
</dbReference>
<dbReference type="InterPro" id="IPR049046">
    <property type="entry name" value="Beta-AFase-like_GH127_middle"/>
</dbReference>
<keyword evidence="5" id="KW-1185">Reference proteome</keyword>
<dbReference type="KEGG" id="fgi:OP10G_0386"/>
<feature type="domain" description="Non-reducing end beta-L-arabinofuranosidase-like GH127 catalytic" evidence="2">
    <location>
        <begin position="44"/>
        <end position="368"/>
    </location>
</feature>
<feature type="region of interest" description="Disordered" evidence="1">
    <location>
        <begin position="421"/>
        <end position="453"/>
    </location>
</feature>
<dbReference type="Pfam" id="PF20736">
    <property type="entry name" value="Glyco_hydro127M"/>
    <property type="match status" value="1"/>
</dbReference>
<evidence type="ECO:0000259" key="3">
    <source>
        <dbReference type="Pfam" id="PF20736"/>
    </source>
</evidence>
<dbReference type="RefSeq" id="WP_025227576.1">
    <property type="nucleotide sequence ID" value="NZ_CP007139.1"/>
</dbReference>
<proteinExistence type="predicted"/>
<reference evidence="4 5" key="1">
    <citation type="journal article" date="2014" name="PLoS ONE">
        <title>The first complete genome sequence of the class fimbriimonadia in the phylum armatimonadetes.</title>
        <authorList>
            <person name="Hu Z.Y."/>
            <person name="Wang Y.Z."/>
            <person name="Im W.T."/>
            <person name="Wang S.Y."/>
            <person name="Zhao G.P."/>
            <person name="Zheng H.J."/>
            <person name="Quan Z.X."/>
        </authorList>
    </citation>
    <scope>NUCLEOTIDE SEQUENCE [LARGE SCALE GENOMIC DNA]</scope>
    <source>
        <strain evidence="4">Gsoil 348</strain>
    </source>
</reference>
<evidence type="ECO:0000313" key="4">
    <source>
        <dbReference type="EMBL" id="AIE83754.1"/>
    </source>
</evidence>
<organism evidence="4 5">
    <name type="scientific">Fimbriimonas ginsengisoli Gsoil 348</name>
    <dbReference type="NCBI Taxonomy" id="661478"/>
    <lineage>
        <taxon>Bacteria</taxon>
        <taxon>Bacillati</taxon>
        <taxon>Armatimonadota</taxon>
        <taxon>Fimbriimonadia</taxon>
        <taxon>Fimbriimonadales</taxon>
        <taxon>Fimbriimonadaceae</taxon>
        <taxon>Fimbriimonas</taxon>
    </lineage>
</organism>
<dbReference type="EMBL" id="CP007139">
    <property type="protein sequence ID" value="AIE83754.1"/>
    <property type="molecule type" value="Genomic_DNA"/>
</dbReference>
<dbReference type="Pfam" id="PF07944">
    <property type="entry name" value="Beta-AFase-like_GH127_cat"/>
    <property type="match status" value="1"/>
</dbReference>
<gene>
    <name evidence="4" type="ORF">OP10G_0386</name>
</gene>
<dbReference type="InterPro" id="IPR008928">
    <property type="entry name" value="6-hairpin_glycosidase_sf"/>
</dbReference>
<dbReference type="GO" id="GO:0005975">
    <property type="term" value="P:carbohydrate metabolic process"/>
    <property type="evidence" value="ECO:0007669"/>
    <property type="project" value="InterPro"/>
</dbReference>
<sequence length="611" mass="66780">MQWGEGPVGDAVRASEGGRLRRFVRDEESEPVALFSAKAREVSDSGDWYGEHLGKWLVAASAAWHRTEDPELARTISRIVGHMVDCQEANGYLGTYGAGAPCRFTHADAAKVRTWDIWVHAWMILGLLKAAAVPGAEEGLVLAVAAGELILETFPQVHPTVVALGNHAGLSSSVILEPLAELTRETGDGRYADLAMATLEEMERRGLHFLSAPERNLDVSDIGTGKAYQICWTITGMVALYRATADPRLLRSAEALWENIEGEHLTPMGGPWGGTATHKEVFNVRGFFSPYGMVETCSAASWMSLSKALFGATGKARYVDAYERTLLNTVLGALDANGEDWCYFTFPNGRRNNTYHWACCKSSGAMALEEAASMVATLTDNGISVNLLLPSRIELGPWTIRVVDRHGSSGFSLPGIHPEGVSEISPGFPTRGSEAGPNRPRSGSQNPQSIGIENAPEGEATLALRLPNGARLKSCLLNGETVDVEPTDGYLTWTRTWTAGDRIELELDCPIEVHPKTYTVDHHGQEIVRMDYAYLSRGPYVYATGAIDGFRKEETLRLARLNPAASFRSAEGEAIDLHLPGRDPLRFLPYYEAGGRHEGAWRTTWLQVAWQ</sequence>
<dbReference type="AlphaFoldDB" id="A0A068NQ63"/>